<comment type="caution">
    <text evidence="1">The sequence shown here is derived from an EMBL/GenBank/DDBJ whole genome shotgun (WGS) entry which is preliminary data.</text>
</comment>
<organism evidence="1 2">
    <name type="scientific">Candidatus Woesebacteria bacterium RIFCSPHIGHO2_02_FULL_39_13</name>
    <dbReference type="NCBI Taxonomy" id="1802505"/>
    <lineage>
        <taxon>Bacteria</taxon>
        <taxon>Candidatus Woeseibacteriota</taxon>
    </lineage>
</organism>
<gene>
    <name evidence="1" type="ORF">A3D01_01540</name>
</gene>
<reference evidence="1 2" key="1">
    <citation type="journal article" date="2016" name="Nat. Commun.">
        <title>Thousands of microbial genomes shed light on interconnected biogeochemical processes in an aquifer system.</title>
        <authorList>
            <person name="Anantharaman K."/>
            <person name="Brown C.T."/>
            <person name="Hug L.A."/>
            <person name="Sharon I."/>
            <person name="Castelle C.J."/>
            <person name="Probst A.J."/>
            <person name="Thomas B.C."/>
            <person name="Singh A."/>
            <person name="Wilkins M.J."/>
            <person name="Karaoz U."/>
            <person name="Brodie E.L."/>
            <person name="Williams K.H."/>
            <person name="Hubbard S.S."/>
            <person name="Banfield J.F."/>
        </authorList>
    </citation>
    <scope>NUCLEOTIDE SEQUENCE [LARGE SCALE GENOMIC DNA]</scope>
</reference>
<dbReference type="EMBL" id="MGGR01000016">
    <property type="protein sequence ID" value="OGM33616.1"/>
    <property type="molecule type" value="Genomic_DNA"/>
</dbReference>
<dbReference type="AlphaFoldDB" id="A0A1F7Z1S6"/>
<dbReference type="STRING" id="1802505.A3D01_01540"/>
<sequence>MTPEEYTELVTKIYKLITSEADKALTDKNSYMLYPRLVTMYEFFRLLRGESFTDIRPPTPEKQSEFYKMEDDISKRLQKIKDNLDFNDEKVKFYIEEAKKRYL</sequence>
<evidence type="ECO:0000313" key="1">
    <source>
        <dbReference type="EMBL" id="OGM33616.1"/>
    </source>
</evidence>
<evidence type="ECO:0000313" key="2">
    <source>
        <dbReference type="Proteomes" id="UP000177169"/>
    </source>
</evidence>
<dbReference type="Proteomes" id="UP000177169">
    <property type="component" value="Unassembled WGS sequence"/>
</dbReference>
<proteinExistence type="predicted"/>
<protein>
    <submittedName>
        <fullName evidence="1">Uncharacterized protein</fullName>
    </submittedName>
</protein>
<name>A0A1F7Z1S6_9BACT</name>
<accession>A0A1F7Z1S6</accession>